<dbReference type="GO" id="GO:0003700">
    <property type="term" value="F:DNA-binding transcription factor activity"/>
    <property type="evidence" value="ECO:0007669"/>
    <property type="project" value="TreeGrafter"/>
</dbReference>
<evidence type="ECO:0000313" key="7">
    <source>
        <dbReference type="Proteomes" id="UP000259030"/>
    </source>
</evidence>
<dbReference type="Proteomes" id="UP000259030">
    <property type="component" value="Chromosome"/>
</dbReference>
<feature type="domain" description="HTH tetR-type" evidence="5">
    <location>
        <begin position="39"/>
        <end position="99"/>
    </location>
</feature>
<proteinExistence type="predicted"/>
<dbReference type="InterPro" id="IPR050109">
    <property type="entry name" value="HTH-type_TetR-like_transc_reg"/>
</dbReference>
<dbReference type="GO" id="GO:0000976">
    <property type="term" value="F:transcription cis-regulatory region binding"/>
    <property type="evidence" value="ECO:0007669"/>
    <property type="project" value="TreeGrafter"/>
</dbReference>
<evidence type="ECO:0000313" key="6">
    <source>
        <dbReference type="EMBL" id="ASN80375.1"/>
    </source>
</evidence>
<keyword evidence="3" id="KW-0804">Transcription</keyword>
<feature type="DNA-binding region" description="H-T-H motif" evidence="4">
    <location>
        <begin position="62"/>
        <end position="81"/>
    </location>
</feature>
<sequence length="228" mass="25659">MGGAGVPQPPPPSALNTFIFLPAGRYAPATVTRRDRHKQERLDRIRAAAWDLFRTQGYEHTTIRQISERADVAVGTVNVLGGSKASLLISLFQAAIEDRLREFRVDAAAPLEDRLYDCLNFFLCFYEAQPDLARHFMRETLYGDRTPEERGEELARIDALMGLISGWLTQEQQAGRARADVEPLLFSQTVFALYLLTLQSWLAGLYPLNDLRATLRRGLQATVLALRP</sequence>
<dbReference type="Gene3D" id="1.10.357.10">
    <property type="entry name" value="Tetracycline Repressor, domain 2"/>
    <property type="match status" value="1"/>
</dbReference>
<dbReference type="AlphaFoldDB" id="A0A221SUQ8"/>
<gene>
    <name evidence="6" type="ORF">DFI_04550</name>
</gene>
<evidence type="ECO:0000256" key="3">
    <source>
        <dbReference type="ARBA" id="ARBA00023163"/>
    </source>
</evidence>
<dbReference type="EMBL" id="CP021081">
    <property type="protein sequence ID" value="ASN80375.1"/>
    <property type="molecule type" value="Genomic_DNA"/>
</dbReference>
<keyword evidence="1" id="KW-0805">Transcription regulation</keyword>
<dbReference type="InterPro" id="IPR001647">
    <property type="entry name" value="HTH_TetR"/>
</dbReference>
<dbReference type="KEGG" id="dfc:DFI_04550"/>
<evidence type="ECO:0000256" key="1">
    <source>
        <dbReference type="ARBA" id="ARBA00023015"/>
    </source>
</evidence>
<dbReference type="Pfam" id="PF00440">
    <property type="entry name" value="TetR_N"/>
    <property type="match status" value="1"/>
</dbReference>
<dbReference type="STRING" id="317577.GCA_000419625_00227"/>
<dbReference type="InterPro" id="IPR036271">
    <property type="entry name" value="Tet_transcr_reg_TetR-rel_C_sf"/>
</dbReference>
<evidence type="ECO:0000256" key="2">
    <source>
        <dbReference type="ARBA" id="ARBA00023125"/>
    </source>
</evidence>
<evidence type="ECO:0000256" key="4">
    <source>
        <dbReference type="PROSITE-ProRule" id="PRU00335"/>
    </source>
</evidence>
<dbReference type="SUPFAM" id="SSF48498">
    <property type="entry name" value="Tetracyclin repressor-like, C-terminal domain"/>
    <property type="match status" value="1"/>
</dbReference>
<dbReference type="PROSITE" id="PS50977">
    <property type="entry name" value="HTH_TETR_2"/>
    <property type="match status" value="1"/>
</dbReference>
<keyword evidence="2 4" id="KW-0238">DNA-binding</keyword>
<reference evidence="6 7" key="1">
    <citation type="submission" date="2017-05" db="EMBL/GenBank/DDBJ databases">
        <title>The complete genome sequence of Deinococcus ficus isolated from the rhizosphere of the Ficus religiosa L. in Taiwan.</title>
        <authorList>
            <person name="Wu K.-M."/>
            <person name="Liao T.-L."/>
            <person name="Liu Y.-M."/>
            <person name="Young C.-C."/>
            <person name="Tsai S.-F."/>
        </authorList>
    </citation>
    <scope>NUCLEOTIDE SEQUENCE [LARGE SCALE GENOMIC DNA]</scope>
    <source>
        <strain evidence="6 7">CC-FR2-10</strain>
    </source>
</reference>
<keyword evidence="7" id="KW-1185">Reference proteome</keyword>
<evidence type="ECO:0000259" key="5">
    <source>
        <dbReference type="PROSITE" id="PS50977"/>
    </source>
</evidence>
<organism evidence="6 7">
    <name type="scientific">Deinococcus ficus</name>
    <dbReference type="NCBI Taxonomy" id="317577"/>
    <lineage>
        <taxon>Bacteria</taxon>
        <taxon>Thermotogati</taxon>
        <taxon>Deinococcota</taxon>
        <taxon>Deinococci</taxon>
        <taxon>Deinococcales</taxon>
        <taxon>Deinococcaceae</taxon>
        <taxon>Deinococcus</taxon>
    </lineage>
</organism>
<accession>A0A221SUQ8</accession>
<dbReference type="InterPro" id="IPR009057">
    <property type="entry name" value="Homeodomain-like_sf"/>
</dbReference>
<protein>
    <recommendedName>
        <fullName evidence="5">HTH tetR-type domain-containing protein</fullName>
    </recommendedName>
</protein>
<dbReference type="PANTHER" id="PTHR30055:SF234">
    <property type="entry name" value="HTH-TYPE TRANSCRIPTIONAL REGULATOR BETI"/>
    <property type="match status" value="1"/>
</dbReference>
<name>A0A221SUQ8_9DEIO</name>
<dbReference type="PANTHER" id="PTHR30055">
    <property type="entry name" value="HTH-TYPE TRANSCRIPTIONAL REGULATOR RUTR"/>
    <property type="match status" value="1"/>
</dbReference>
<dbReference type="SUPFAM" id="SSF46689">
    <property type="entry name" value="Homeodomain-like"/>
    <property type="match status" value="1"/>
</dbReference>